<feature type="compositionally biased region" description="Polar residues" evidence="2">
    <location>
        <begin position="422"/>
        <end position="435"/>
    </location>
</feature>
<feature type="compositionally biased region" description="Polar residues" evidence="2">
    <location>
        <begin position="386"/>
        <end position="402"/>
    </location>
</feature>
<feature type="region of interest" description="Disordered" evidence="2">
    <location>
        <begin position="1317"/>
        <end position="1346"/>
    </location>
</feature>
<accession>A0AAE1BZ43</accession>
<evidence type="ECO:0008006" key="5">
    <source>
        <dbReference type="Google" id="ProtNLM"/>
    </source>
</evidence>
<feature type="compositionally biased region" description="Polar residues" evidence="2">
    <location>
        <begin position="852"/>
        <end position="866"/>
    </location>
</feature>
<dbReference type="EMBL" id="JAUTXT010000027">
    <property type="protein sequence ID" value="KAK3673116.1"/>
    <property type="molecule type" value="Genomic_DNA"/>
</dbReference>
<feature type="compositionally biased region" description="Basic and acidic residues" evidence="2">
    <location>
        <begin position="899"/>
        <end position="909"/>
    </location>
</feature>
<feature type="compositionally biased region" description="Basic and acidic residues" evidence="2">
    <location>
        <begin position="78"/>
        <end position="87"/>
    </location>
</feature>
<feature type="compositionally biased region" description="Low complexity" evidence="2">
    <location>
        <begin position="8"/>
        <end position="65"/>
    </location>
</feature>
<keyword evidence="1" id="KW-0677">Repeat</keyword>
<gene>
    <name evidence="3" type="ORF">LTR78_006956</name>
</gene>
<evidence type="ECO:0000256" key="2">
    <source>
        <dbReference type="SAM" id="MobiDB-lite"/>
    </source>
</evidence>
<feature type="compositionally biased region" description="Polar residues" evidence="2">
    <location>
        <begin position="583"/>
        <end position="613"/>
    </location>
</feature>
<organism evidence="3 4">
    <name type="scientific">Recurvomyces mirabilis</name>
    <dbReference type="NCBI Taxonomy" id="574656"/>
    <lineage>
        <taxon>Eukaryota</taxon>
        <taxon>Fungi</taxon>
        <taxon>Dikarya</taxon>
        <taxon>Ascomycota</taxon>
        <taxon>Pezizomycotina</taxon>
        <taxon>Dothideomycetes</taxon>
        <taxon>Dothideomycetidae</taxon>
        <taxon>Mycosphaerellales</taxon>
        <taxon>Teratosphaeriaceae</taxon>
        <taxon>Recurvomyces</taxon>
    </lineage>
</organism>
<feature type="compositionally biased region" description="Basic and acidic residues" evidence="2">
    <location>
        <begin position="444"/>
        <end position="461"/>
    </location>
</feature>
<dbReference type="SUPFAM" id="SSF81901">
    <property type="entry name" value="HCP-like"/>
    <property type="match status" value="1"/>
</dbReference>
<proteinExistence type="predicted"/>
<dbReference type="PANTHER" id="PTHR46430">
    <property type="entry name" value="PROTEIN SKT5-RELATED"/>
    <property type="match status" value="1"/>
</dbReference>
<feature type="compositionally biased region" description="Basic and acidic residues" evidence="2">
    <location>
        <begin position="797"/>
        <end position="809"/>
    </location>
</feature>
<dbReference type="SMART" id="SM00671">
    <property type="entry name" value="SEL1"/>
    <property type="match status" value="7"/>
</dbReference>
<dbReference type="Proteomes" id="UP001274830">
    <property type="component" value="Unassembled WGS sequence"/>
</dbReference>
<feature type="region of interest" description="Disordered" evidence="2">
    <location>
        <begin position="1"/>
        <end position="942"/>
    </location>
</feature>
<feature type="compositionally biased region" description="Basic and acidic residues" evidence="2">
    <location>
        <begin position="523"/>
        <end position="533"/>
    </location>
</feature>
<feature type="compositionally biased region" description="Low complexity" evidence="2">
    <location>
        <begin position="155"/>
        <end position="219"/>
    </location>
</feature>
<evidence type="ECO:0000256" key="1">
    <source>
        <dbReference type="ARBA" id="ARBA00022737"/>
    </source>
</evidence>
<feature type="compositionally biased region" description="Low complexity" evidence="2">
    <location>
        <begin position="723"/>
        <end position="732"/>
    </location>
</feature>
<sequence length="1346" mass="151416">MAYDANSAYQPPQRGYYGQQAQGRQEAPAYARQQQQQHQLQYSGYDQASYGQDYQQSYEQQPQQYHRPDARQPQQYEQRSRGYEQRSEQQGYGQDPRQGHQQQLHGQDSRQQQYGGSNGYGYDQQAQAQNYSDGYDGGHRKPRPVSGEKLRRQQQEAQAQAQHQYAEQQPQYDQGYDSRYQQQQSQPEPQRHIPAQQHRQPQPQPHQQQQQQPQFAEQPEQYERNYDPRYQQRPGRATPQDNGQYQSQRPRPPPPDQQYEQKAQAQHTGNRAQPTAQRQPVYQPSTPIQTGIQGQPHDQRNGQTLPVEQTRRPAPVTANTTRSQPTPPPAPSADQKKRTMDEWKAAEKAALHKAMAPKETLAQDNAFPTFPAKKKEHLKPGDRSNNESAMSMRSSGEQPRLSTDSKDRESVPPMPQKPPMSRDNSYQQERPQQQGRLAPQGRPSMDHKPFSFEPLGKRDEQQPQQSRESAGSARHVPTQQAQYTGHHEERQQQRPPHVAAPRQDMRSPPQAQPYSQPPPVQEQQRRPQYDERQQSSYSDGRSVKEASRPMPPTINTTQAMRPQTVEYAEQQPMSPALVPPRPSTGQGNRPQLRNVQAATSPQSQLSYSQTPTGYNAPGAQAAQLAVHEPPQSKRETLSDFYADYHDQPQPPLPQPQLPSQRRDSEIEQEMPDFDGAAPSQRSMADKRKTLDKHLAEAPRAAAPPLIPRVSDQSVQSLPNMHFQQPHQQPQQQRDVYREMVNRKQPPADRRGPQANYGSPHPQQQQHSQDQPHSPAGQYPPQQFPGQTPKPPYAQEPPVRRSMDDGRQTDPRQMPYRQGPSPGQRFPGQGQPPRGPYPPQQRPGMEQRGGSGQTVQTVWSDPGQQRVPSAPPLQQGLRQPPGPFGAMQPIGHPLSQQRSAPEDGQSRHSNPDALPQHPVPFRPGLTQESQVSQPAKPHPVRNYDTASIASHGRQASLAEPTQPVTPHELEQLRNVVNNNPGDAKASFRLGKKLVEASKSLASEGGRADPKTTTRNYEKYVLEAHKRIKKAATAGYPEAQFYLADAHGQGSLGLEADTKEAFNLYQAAAKAGHAGAAYRTAVCCEMGPEEGGGTRRDYAKAVQWYRRAAALGDIAAMYKLGIILLKGLLGQQRNIGDSVNWLKRAAEKADKHNPHALHELGMLYESTNTHPEIRAKIIADDNYARELFTQAAQLGYKTSQFRLGQAYEYGHLNLPIDNRASISWYSKAAAQGEHQAELALSGWYLTGSEGILKNSDTEAYLWARKAAQSEPPLAKAMFAMGYFSEMGIGCPISMEEARRWYGRAASYKFPKALERLEELKKNAKSRPTPGNGKLKRDQKRDEAECAVM</sequence>
<feature type="compositionally biased region" description="Polar residues" evidence="2">
    <location>
        <begin position="710"/>
        <end position="722"/>
    </location>
</feature>
<dbReference type="InterPro" id="IPR011990">
    <property type="entry name" value="TPR-like_helical_dom_sf"/>
</dbReference>
<dbReference type="InterPro" id="IPR006597">
    <property type="entry name" value="Sel1-like"/>
</dbReference>
<evidence type="ECO:0000313" key="3">
    <source>
        <dbReference type="EMBL" id="KAK3673116.1"/>
    </source>
</evidence>
<dbReference type="Gene3D" id="1.25.40.10">
    <property type="entry name" value="Tetratricopeptide repeat domain"/>
    <property type="match status" value="2"/>
</dbReference>
<feature type="compositionally biased region" description="Low complexity" evidence="2">
    <location>
        <begin position="111"/>
        <end position="125"/>
    </location>
</feature>
<evidence type="ECO:0000313" key="4">
    <source>
        <dbReference type="Proteomes" id="UP001274830"/>
    </source>
</evidence>
<name>A0AAE1BZ43_9PEZI</name>
<dbReference type="Pfam" id="PF08238">
    <property type="entry name" value="Sel1"/>
    <property type="match status" value="7"/>
</dbReference>
<dbReference type="PANTHER" id="PTHR46430:SF3">
    <property type="entry name" value="ACTIVATOR OF C KINASE PROTEIN 1"/>
    <property type="match status" value="1"/>
</dbReference>
<feature type="compositionally biased region" description="Polar residues" evidence="2">
    <location>
        <begin position="260"/>
        <end position="293"/>
    </location>
</feature>
<feature type="compositionally biased region" description="Basic and acidic residues" evidence="2">
    <location>
        <begin position="734"/>
        <end position="751"/>
    </location>
</feature>
<protein>
    <recommendedName>
        <fullName evidence="5">HCP-like protein</fullName>
    </recommendedName>
</protein>
<comment type="caution">
    <text evidence="3">The sequence shown here is derived from an EMBL/GenBank/DDBJ whole genome shotgun (WGS) entry which is preliminary data.</text>
</comment>
<feature type="compositionally biased region" description="Basic and acidic residues" evidence="2">
    <location>
        <begin position="334"/>
        <end position="350"/>
    </location>
</feature>
<feature type="compositionally biased region" description="Low complexity" evidence="2">
    <location>
        <begin position="758"/>
        <end position="774"/>
    </location>
</feature>
<feature type="compositionally biased region" description="Basic and acidic residues" evidence="2">
    <location>
        <begin position="683"/>
        <end position="696"/>
    </location>
</feature>
<feature type="compositionally biased region" description="Basic and acidic residues" evidence="2">
    <location>
        <begin position="1332"/>
        <end position="1346"/>
    </location>
</feature>
<dbReference type="InterPro" id="IPR051726">
    <property type="entry name" value="Chitin_Synth_Reg"/>
</dbReference>
<keyword evidence="4" id="KW-1185">Reference proteome</keyword>
<feature type="compositionally biased region" description="Low complexity" evidence="2">
    <location>
        <begin position="816"/>
        <end position="831"/>
    </location>
</feature>
<feature type="compositionally biased region" description="Polar residues" evidence="2">
    <location>
        <begin position="99"/>
        <end position="110"/>
    </location>
</feature>
<reference evidence="3" key="1">
    <citation type="submission" date="2023-07" db="EMBL/GenBank/DDBJ databases">
        <title>Black Yeasts Isolated from many extreme environments.</title>
        <authorList>
            <person name="Coleine C."/>
            <person name="Stajich J.E."/>
            <person name="Selbmann L."/>
        </authorList>
    </citation>
    <scope>NUCLEOTIDE SEQUENCE</scope>
    <source>
        <strain evidence="3">CCFEE 5485</strain>
    </source>
</reference>
<feature type="compositionally biased region" description="Basic and acidic residues" evidence="2">
    <location>
        <begin position="630"/>
        <end position="646"/>
    </location>
</feature>